<accession>A0AAF0DPD6</accession>
<dbReference type="Proteomes" id="UP001219355">
    <property type="component" value="Chromosome 5"/>
</dbReference>
<dbReference type="FunFam" id="3.40.50.450:FF:000018">
    <property type="entry name" value="Lysine decarboxylase-like protein"/>
    <property type="match status" value="1"/>
</dbReference>
<evidence type="ECO:0000313" key="2">
    <source>
        <dbReference type="Proteomes" id="UP001219355"/>
    </source>
</evidence>
<name>A0AAF0DPD6_9EURO</name>
<dbReference type="NCBIfam" id="TIGR00730">
    <property type="entry name" value="Rossman fold protein, TIGR00730 family"/>
    <property type="match status" value="1"/>
</dbReference>
<dbReference type="PANTHER" id="PTHR31223:SF70">
    <property type="entry name" value="LOG FAMILY PROTEIN YJL055W"/>
    <property type="match status" value="1"/>
</dbReference>
<sequence>MATSTDQNQPVICVFCGSKPGNNPAYVAAARALAQIFHKANINLVYGGGTAGIMGELARTLVSLSGPAAVHGVIPSALVRVENGYKTSSSHGAALPTENYNNYKNSSEEGETEMARPAPERIVPRHSSQEQVNSEYGITTIVPDMHTRKRVMAEKVIGGGPGSGFVVLPGGFGTLEEAMEMVTWNQLGIHHRGIVLLNVDGYWDGIMDWVERAVEDGFVSEANSKILVECRDVEGVLGALRGYKLSEERYQLQWEGTREEHKPE</sequence>
<dbReference type="InterPro" id="IPR005269">
    <property type="entry name" value="LOG"/>
</dbReference>
<organism evidence="1 2">
    <name type="scientific">Emydomyces testavorans</name>
    <dbReference type="NCBI Taxonomy" id="2070801"/>
    <lineage>
        <taxon>Eukaryota</taxon>
        <taxon>Fungi</taxon>
        <taxon>Dikarya</taxon>
        <taxon>Ascomycota</taxon>
        <taxon>Pezizomycotina</taxon>
        <taxon>Eurotiomycetes</taxon>
        <taxon>Eurotiomycetidae</taxon>
        <taxon>Onygenales</taxon>
        <taxon>Nannizziopsiaceae</taxon>
        <taxon>Emydomyces</taxon>
    </lineage>
</organism>
<dbReference type="SUPFAM" id="SSF102405">
    <property type="entry name" value="MCP/YpsA-like"/>
    <property type="match status" value="1"/>
</dbReference>
<proteinExistence type="predicted"/>
<dbReference type="Pfam" id="PF03641">
    <property type="entry name" value="Lysine_decarbox"/>
    <property type="match status" value="1"/>
</dbReference>
<evidence type="ECO:0000313" key="1">
    <source>
        <dbReference type="EMBL" id="WEW61968.1"/>
    </source>
</evidence>
<dbReference type="AlphaFoldDB" id="A0AAF0DPD6"/>
<dbReference type="EMBL" id="CP120631">
    <property type="protein sequence ID" value="WEW61968.1"/>
    <property type="molecule type" value="Genomic_DNA"/>
</dbReference>
<protein>
    <recommendedName>
        <fullName evidence="3">Lysine decarboxylase-like protein</fullName>
    </recommendedName>
</protein>
<keyword evidence="2" id="KW-1185">Reference proteome</keyword>
<dbReference type="Gene3D" id="3.40.50.450">
    <property type="match status" value="1"/>
</dbReference>
<dbReference type="GO" id="GO:0016799">
    <property type="term" value="F:hydrolase activity, hydrolyzing N-glycosyl compounds"/>
    <property type="evidence" value="ECO:0007669"/>
    <property type="project" value="TreeGrafter"/>
</dbReference>
<gene>
    <name evidence="1" type="ORF">PRK78_007468</name>
</gene>
<evidence type="ECO:0008006" key="3">
    <source>
        <dbReference type="Google" id="ProtNLM"/>
    </source>
</evidence>
<dbReference type="PANTHER" id="PTHR31223">
    <property type="entry name" value="LOG FAMILY PROTEIN YJL055W"/>
    <property type="match status" value="1"/>
</dbReference>
<dbReference type="GO" id="GO:0009691">
    <property type="term" value="P:cytokinin biosynthetic process"/>
    <property type="evidence" value="ECO:0007669"/>
    <property type="project" value="InterPro"/>
</dbReference>
<dbReference type="InterPro" id="IPR031100">
    <property type="entry name" value="LOG_fam"/>
</dbReference>
<dbReference type="GO" id="GO:0005829">
    <property type="term" value="C:cytosol"/>
    <property type="evidence" value="ECO:0007669"/>
    <property type="project" value="TreeGrafter"/>
</dbReference>
<reference evidence="1" key="1">
    <citation type="submission" date="2023-03" db="EMBL/GenBank/DDBJ databases">
        <title>Emydomyces testavorans Genome Sequence.</title>
        <authorList>
            <person name="Hoyer L."/>
        </authorList>
    </citation>
    <scope>NUCLEOTIDE SEQUENCE</scope>
    <source>
        <strain evidence="1">16-2883</strain>
    </source>
</reference>